<dbReference type="EMBL" id="JAEPRB010001914">
    <property type="protein sequence ID" value="KAG2200277.1"/>
    <property type="molecule type" value="Genomic_DNA"/>
</dbReference>
<feature type="non-terminal residue" evidence="1">
    <location>
        <position position="1"/>
    </location>
</feature>
<organism evidence="1 2">
    <name type="scientific">Circinella minor</name>
    <dbReference type="NCBI Taxonomy" id="1195481"/>
    <lineage>
        <taxon>Eukaryota</taxon>
        <taxon>Fungi</taxon>
        <taxon>Fungi incertae sedis</taxon>
        <taxon>Mucoromycota</taxon>
        <taxon>Mucoromycotina</taxon>
        <taxon>Mucoromycetes</taxon>
        <taxon>Mucorales</taxon>
        <taxon>Lichtheimiaceae</taxon>
        <taxon>Circinella</taxon>
    </lineage>
</organism>
<reference evidence="1 2" key="1">
    <citation type="submission" date="2020-12" db="EMBL/GenBank/DDBJ databases">
        <title>Metabolic potential, ecology and presence of endohyphal bacteria is reflected in genomic diversity of Mucoromycotina.</title>
        <authorList>
            <person name="Muszewska A."/>
            <person name="Okrasinska A."/>
            <person name="Steczkiewicz K."/>
            <person name="Drgas O."/>
            <person name="Orlowska M."/>
            <person name="Perlinska-Lenart U."/>
            <person name="Aleksandrzak-Piekarczyk T."/>
            <person name="Szatraj K."/>
            <person name="Zielenkiewicz U."/>
            <person name="Pilsyk S."/>
            <person name="Malc E."/>
            <person name="Mieczkowski P."/>
            <person name="Kruszewska J.S."/>
            <person name="Biernat P."/>
            <person name="Pawlowska J."/>
        </authorList>
    </citation>
    <scope>NUCLEOTIDE SEQUENCE [LARGE SCALE GENOMIC DNA]</scope>
    <source>
        <strain evidence="1 2">CBS 142.35</strain>
    </source>
</reference>
<evidence type="ECO:0000313" key="1">
    <source>
        <dbReference type="EMBL" id="KAG2200277.1"/>
    </source>
</evidence>
<dbReference type="AlphaFoldDB" id="A0A8H7QXQ4"/>
<sequence length="178" mass="19771">MTLKTRLKQIWHEGCGDLLKNVLMKVTFMYSVGKNQALLQVRNRKNENRSVSGITPLLRKETGTKVDILIKYLDDDFGVGEAGLSGGSTSTKYVSEAGIKLPKTMKDVFWNLLKTSNDSAQKICIPGFIINGTELTVKLIDIPSGNACRLYTLGPMAFPSTAATFYKYFIPLVTIVWQ</sequence>
<gene>
    <name evidence="1" type="ORF">INT45_014151</name>
</gene>
<dbReference type="OrthoDB" id="2266051at2759"/>
<keyword evidence="2" id="KW-1185">Reference proteome</keyword>
<evidence type="ECO:0000313" key="2">
    <source>
        <dbReference type="Proteomes" id="UP000646827"/>
    </source>
</evidence>
<comment type="caution">
    <text evidence="1">The sequence shown here is derived from an EMBL/GenBank/DDBJ whole genome shotgun (WGS) entry which is preliminary data.</text>
</comment>
<proteinExistence type="predicted"/>
<name>A0A8H7QXQ4_9FUNG</name>
<dbReference type="Proteomes" id="UP000646827">
    <property type="component" value="Unassembled WGS sequence"/>
</dbReference>
<protein>
    <submittedName>
        <fullName evidence="1">Uncharacterized protein</fullName>
    </submittedName>
</protein>
<accession>A0A8H7QXQ4</accession>